<dbReference type="Gene3D" id="3.90.180.10">
    <property type="entry name" value="Medium-chain alcohol dehydrogenases, catalytic domain"/>
    <property type="match status" value="1"/>
</dbReference>
<dbReference type="PANTHER" id="PTHR45033">
    <property type="match status" value="1"/>
</dbReference>
<proteinExistence type="predicted"/>
<dbReference type="InterPro" id="IPR020843">
    <property type="entry name" value="ER"/>
</dbReference>
<dbReference type="EMBL" id="JBAHYK010000458">
    <property type="protein sequence ID" value="KAL0573821.1"/>
    <property type="molecule type" value="Genomic_DNA"/>
</dbReference>
<evidence type="ECO:0000313" key="2">
    <source>
        <dbReference type="EMBL" id="KAL0573821.1"/>
    </source>
</evidence>
<dbReference type="Pfam" id="PF08240">
    <property type="entry name" value="ADH_N"/>
    <property type="match status" value="1"/>
</dbReference>
<protein>
    <recommendedName>
        <fullName evidence="1">Enoyl reductase (ER) domain-containing protein</fullName>
    </recommendedName>
</protein>
<dbReference type="InterPro" id="IPR013149">
    <property type="entry name" value="ADH-like_C"/>
</dbReference>
<reference evidence="2 3" key="1">
    <citation type="submission" date="2024-02" db="EMBL/GenBank/DDBJ databases">
        <title>A draft genome for the cacao thread blight pathogen Marasmius crinis-equi.</title>
        <authorList>
            <person name="Cohen S.P."/>
            <person name="Baruah I.K."/>
            <person name="Amoako-Attah I."/>
            <person name="Bukari Y."/>
            <person name="Meinhardt L.W."/>
            <person name="Bailey B.A."/>
        </authorList>
    </citation>
    <scope>NUCLEOTIDE SEQUENCE [LARGE SCALE GENOMIC DNA]</scope>
    <source>
        <strain evidence="2 3">GH-76</strain>
    </source>
</reference>
<feature type="domain" description="Enoyl reductase (ER)" evidence="1">
    <location>
        <begin position="18"/>
        <end position="349"/>
    </location>
</feature>
<dbReference type="InterPro" id="IPR052711">
    <property type="entry name" value="Zinc_ADH-like"/>
</dbReference>
<evidence type="ECO:0000313" key="3">
    <source>
        <dbReference type="Proteomes" id="UP001465976"/>
    </source>
</evidence>
<dbReference type="Gene3D" id="3.40.50.720">
    <property type="entry name" value="NAD(P)-binding Rossmann-like Domain"/>
    <property type="match status" value="1"/>
</dbReference>
<gene>
    <name evidence="2" type="ORF">V5O48_008129</name>
</gene>
<dbReference type="Pfam" id="PF00107">
    <property type="entry name" value="ADH_zinc_N"/>
    <property type="match status" value="1"/>
</dbReference>
<comment type="caution">
    <text evidence="2">The sequence shown here is derived from an EMBL/GenBank/DDBJ whole genome shotgun (WGS) entry which is preliminary data.</text>
</comment>
<keyword evidence="3" id="KW-1185">Reference proteome</keyword>
<dbReference type="InterPro" id="IPR013154">
    <property type="entry name" value="ADH-like_N"/>
</dbReference>
<evidence type="ECO:0000259" key="1">
    <source>
        <dbReference type="SMART" id="SM00829"/>
    </source>
</evidence>
<dbReference type="Proteomes" id="UP001465976">
    <property type="component" value="Unassembled WGS sequence"/>
</dbReference>
<sequence>MVLPTHTRAAYHPKAKQGYQGLIFKDVKLASLKPSEVLVKVHAVSLNFRDLTIPQGLYPAPIVDNLIPCSDMAGEVLSVGDEVSEWKVGDRVSANFALEHLHGDVTSKTRASELGVAYTDGVLTQYRVFKEHSLVAVPEHLFYEEASTLPCAALTAYSALMDPVPVKAGDTVLILGTGGVSIFALQFAVASAANVIVTSSSDEKLELAKKFGARHTINYSKTPEWHTEVLKLTKDRGVDYAIEVGGPGTLAKSIQATRHSGYVSIIGAVAGMGAESDSTMSIILSAVVKQLNLRGIHVGSVERFRDMNRLIASHPDTTRPLIDSVFAFEDTLKAFEHLESQKHVGKVVIKLA</sequence>
<dbReference type="SMART" id="SM00829">
    <property type="entry name" value="PKS_ER"/>
    <property type="match status" value="1"/>
</dbReference>
<name>A0ABR3FER1_9AGAR</name>
<dbReference type="SUPFAM" id="SSF50129">
    <property type="entry name" value="GroES-like"/>
    <property type="match status" value="1"/>
</dbReference>
<organism evidence="2 3">
    <name type="scientific">Marasmius crinis-equi</name>
    <dbReference type="NCBI Taxonomy" id="585013"/>
    <lineage>
        <taxon>Eukaryota</taxon>
        <taxon>Fungi</taxon>
        <taxon>Dikarya</taxon>
        <taxon>Basidiomycota</taxon>
        <taxon>Agaricomycotina</taxon>
        <taxon>Agaricomycetes</taxon>
        <taxon>Agaricomycetidae</taxon>
        <taxon>Agaricales</taxon>
        <taxon>Marasmiineae</taxon>
        <taxon>Marasmiaceae</taxon>
        <taxon>Marasmius</taxon>
    </lineage>
</organism>
<dbReference type="PANTHER" id="PTHR45033:SF2">
    <property type="entry name" value="ZINC-TYPE ALCOHOL DEHYDROGENASE-LIKE PROTEIN C1773.06C"/>
    <property type="match status" value="1"/>
</dbReference>
<dbReference type="InterPro" id="IPR036291">
    <property type="entry name" value="NAD(P)-bd_dom_sf"/>
</dbReference>
<accession>A0ABR3FER1</accession>
<dbReference type="SUPFAM" id="SSF51735">
    <property type="entry name" value="NAD(P)-binding Rossmann-fold domains"/>
    <property type="match status" value="1"/>
</dbReference>
<dbReference type="InterPro" id="IPR011032">
    <property type="entry name" value="GroES-like_sf"/>
</dbReference>
<dbReference type="CDD" id="cd08276">
    <property type="entry name" value="MDR7"/>
    <property type="match status" value="1"/>
</dbReference>